<name>A0ABD2BGM2_VESSQ</name>
<evidence type="ECO:0000313" key="1">
    <source>
        <dbReference type="EMBL" id="KAL2731906.1"/>
    </source>
</evidence>
<sequence>MSRVQRTWITIKSLCVRSSLRGYCKTLSSDTNVSLAHRIMSINNGIPHTSNNPVCEDTFVSYDMSYQAELR</sequence>
<reference evidence="1 2" key="1">
    <citation type="journal article" date="2024" name="Ann. Entomol. Soc. Am.">
        <title>Genomic analyses of the southern and eastern yellowjacket wasps (Hymenoptera: Vespidae) reveal evolutionary signatures of social life.</title>
        <authorList>
            <person name="Catto M.A."/>
            <person name="Caine P.B."/>
            <person name="Orr S.E."/>
            <person name="Hunt B.G."/>
            <person name="Goodisman M.A.D."/>
        </authorList>
    </citation>
    <scope>NUCLEOTIDE SEQUENCE [LARGE SCALE GENOMIC DNA]</scope>
    <source>
        <strain evidence="1">233</strain>
        <tissue evidence="1">Head and thorax</tissue>
    </source>
</reference>
<evidence type="ECO:0000313" key="2">
    <source>
        <dbReference type="Proteomes" id="UP001607302"/>
    </source>
</evidence>
<dbReference type="Proteomes" id="UP001607302">
    <property type="component" value="Unassembled WGS sequence"/>
</dbReference>
<organism evidence="1 2">
    <name type="scientific">Vespula squamosa</name>
    <name type="common">Southern yellow jacket</name>
    <name type="synonym">Wasp</name>
    <dbReference type="NCBI Taxonomy" id="30214"/>
    <lineage>
        <taxon>Eukaryota</taxon>
        <taxon>Metazoa</taxon>
        <taxon>Ecdysozoa</taxon>
        <taxon>Arthropoda</taxon>
        <taxon>Hexapoda</taxon>
        <taxon>Insecta</taxon>
        <taxon>Pterygota</taxon>
        <taxon>Neoptera</taxon>
        <taxon>Endopterygota</taxon>
        <taxon>Hymenoptera</taxon>
        <taxon>Apocrita</taxon>
        <taxon>Aculeata</taxon>
        <taxon>Vespoidea</taxon>
        <taxon>Vespidae</taxon>
        <taxon>Vespinae</taxon>
        <taxon>Vespula</taxon>
    </lineage>
</organism>
<keyword evidence="2" id="KW-1185">Reference proteome</keyword>
<accession>A0ABD2BGM2</accession>
<dbReference type="EMBL" id="JAUDFV010000102">
    <property type="protein sequence ID" value="KAL2731906.1"/>
    <property type="molecule type" value="Genomic_DNA"/>
</dbReference>
<dbReference type="AlphaFoldDB" id="A0ABD2BGM2"/>
<proteinExistence type="predicted"/>
<comment type="caution">
    <text evidence="1">The sequence shown here is derived from an EMBL/GenBank/DDBJ whole genome shotgun (WGS) entry which is preliminary data.</text>
</comment>
<gene>
    <name evidence="1" type="ORF">V1478_004594</name>
</gene>
<protein>
    <submittedName>
        <fullName evidence="1">Uncharacterized protein</fullName>
    </submittedName>
</protein>